<evidence type="ECO:0000313" key="3">
    <source>
        <dbReference type="Proteomes" id="UP000626210"/>
    </source>
</evidence>
<proteinExistence type="predicted"/>
<dbReference type="EMBL" id="BMYK01000003">
    <property type="protein sequence ID" value="GHC74239.1"/>
    <property type="molecule type" value="Genomic_DNA"/>
</dbReference>
<keyword evidence="3" id="KW-1185">Reference proteome</keyword>
<dbReference type="Proteomes" id="UP000626210">
    <property type="component" value="Unassembled WGS sequence"/>
</dbReference>
<accession>A0ABQ3FX93</accession>
<evidence type="ECO:0000313" key="2">
    <source>
        <dbReference type="EMBL" id="GHC74239.1"/>
    </source>
</evidence>
<comment type="caution">
    <text evidence="2">The sequence shown here is derived from an EMBL/GenBank/DDBJ whole genome shotgun (WGS) entry which is preliminary data.</text>
</comment>
<evidence type="ECO:0000256" key="1">
    <source>
        <dbReference type="SAM" id="SignalP"/>
    </source>
</evidence>
<name>A0ABQ3FX93_9BURK</name>
<feature type="signal peptide" evidence="1">
    <location>
        <begin position="1"/>
        <end position="31"/>
    </location>
</feature>
<gene>
    <name evidence="2" type="ORF">GCM10007320_11200</name>
</gene>
<keyword evidence="1" id="KW-0732">Signal</keyword>
<reference evidence="3" key="1">
    <citation type="journal article" date="2019" name="Int. J. Syst. Evol. Microbiol.">
        <title>The Global Catalogue of Microorganisms (GCM) 10K type strain sequencing project: providing services to taxonomists for standard genome sequencing and annotation.</title>
        <authorList>
            <consortium name="The Broad Institute Genomics Platform"/>
            <consortium name="The Broad Institute Genome Sequencing Center for Infectious Disease"/>
            <person name="Wu L."/>
            <person name="Ma J."/>
        </authorList>
    </citation>
    <scope>NUCLEOTIDE SEQUENCE [LARGE SCALE GENOMIC DNA]</scope>
    <source>
        <strain evidence="3">KCTC 23314</strain>
    </source>
</reference>
<organism evidence="2 3">
    <name type="scientific">Pseudorhodoferax aquiterrae</name>
    <dbReference type="NCBI Taxonomy" id="747304"/>
    <lineage>
        <taxon>Bacteria</taxon>
        <taxon>Pseudomonadati</taxon>
        <taxon>Pseudomonadota</taxon>
        <taxon>Betaproteobacteria</taxon>
        <taxon>Burkholderiales</taxon>
        <taxon>Comamonadaceae</taxon>
    </lineage>
</organism>
<protein>
    <submittedName>
        <fullName evidence="2">Uncharacterized protein</fullName>
    </submittedName>
</protein>
<sequence>MLRGAGTSALAQMRTLAAGLLALLAAAAAPAAEPAAPDACAHGGSALPALPRGSMRVWTAQGSATLVVAPVGGSQPAHAAAATADRPQMLLQLESGAAPLRASRQPLFSSLVTPGLPGVVPHMARVGSTEMVAFVHEDGDPVLLAVLVTERDAVGGASTRLHLGLGGGDETAAPMAVAALEHLYAYVSRLPPEQAFRFATDAQALAQGDALARLAQQRQCAVRQLSARAAPAAIRPWRTVRLQPKVLDLGPDGDGHTVAVSVQDGAHAVGRSTVTFTRDPHLVCFAQVDAQGMASCRLSDAHFHAHRHDNEGEETVATFSGAVDDEATYLPTTARWANPRRAFTQPIPSGLSMQPLH</sequence>
<feature type="chain" id="PRO_5047478927" evidence="1">
    <location>
        <begin position="32"/>
        <end position="357"/>
    </location>
</feature>